<dbReference type="InterPro" id="IPR013783">
    <property type="entry name" value="Ig-like_fold"/>
</dbReference>
<name>A0A2S1LLL2_9FLAO</name>
<dbReference type="Gene3D" id="2.60.120.200">
    <property type="match status" value="1"/>
</dbReference>
<dbReference type="KEGG" id="fki:FK004_04060"/>
<keyword evidence="4" id="KW-1185">Reference proteome</keyword>
<dbReference type="OrthoDB" id="608579at2"/>
<sequence length="2105" mass="223576">MKKITLLIFMLLLSFVSGYGQFTEGFEGASFPPTGWTTIHTGPANSPTWGMVNSGTTGAVHSGTQAALINRPPVDVAGTVNTDWLISNQVSIPINGQLRFFAKQAASGDQGTIFQLRISTTSQTLETAYTVVKQWTELEMNTNYNTYEEKVFNIPAAYQGQQVYIAFVKLHTQVTGIQGERWFIDDVNLVTQCLDPTAATAAAQNITGNTANLTWVGTAASWDVELVQGTPTVGTGTITHTGTNNPFPVTGLTPSTTYTYFVRANCGATTGNWVGPFTFTTTQVPATLNYTEGFEGTPLWTIGNGTQLNKWFIGTATNNGGTHSLYISSSTDGALNIYNVASTSVVHAYRDIQMPTNIDEVNLSFDWKGVGEGFSGTFYDYFRVWLVPASFVPTPGTQITAANGTQIGAHFNNSTTFLSPNFIVPVSAYAGQVVRLVFEWRNDGSAGTQPPAAIDNISIVPVTCPAPANITIAGLTENAATLSWNPITSVTPSYEYYLATTNTAPTAATTPTGTVATASAPLSGLTPSTTYYFWVRTNCGANGGSLWTGPFTFSTTQVPAALNYTEGFEGAHQWMLSNGTQTNKWIVGSAVNNGGTKSLYISNNGTANAYTLTSTSVVHAYRDIQMPATVSQVSTVFDWRAVGEGFTGTFTDYFRVWVVPATFTPVAGTQITAANSGGQQIGVSLNNSANFTTASYVFPAAAYAGQVVRIIFEWRNDGGGGTQPPAAIDNVNISVVTCEAPTALATAGVTTTTANVNWTAPASGAASYDYYSATSNTAPNGTTVPTGNVAGTTLPLTGLNSATTYYVWVRSNCGATNGTSIWTGPVVFTTPQVPATLNYTDGFEGANPQWIMNNGTQVNKWIVGTAVNNGGTHSLYITDNGGTTNTYNLSSASTVQAYRDIQMPATVGEISVVFDWRTVGESTYDYLRVWLVPASFTPTPGTQITAAAGRVQLSQNLNASTSFVTQTYIAPASAYAGQLMRLVFEWKNDSSGGVQPPAAVDNINIGLVTCSSPSAITMAGLTENATNMSWTPPANGAASYDYYLQTVNTVPTATTVPTGNVVPATVALSGLTPSTAYYFWVRSNCGTDGTSLWTGPFSFTTPQIPAQMNFADDFEGTASWTLNNGTQTNKWIIGNAVNNGGENSLYITNDNGNSNAYTLSATTTAQAYRDIQMPAVIGEVSLSFDWRANGESIYDYLRVWLVPVTFVPTPGTQITAANSGGIQLGANFNASAAFTTQNYIIQAAPYAGQIVRLVFEWRNDGSGGTQPPAAVDNINLSALTCPSPVNLASTAETNSSTINLSWTPTGTETQWEVVVQVAGTGTPVSGVIVNGTPAYSYAANAGVFYEYYVRAICSDTESSFWSGPFAFSIYSPPGCAAVDIVGVGVDIVDSQIILCEGEAEQCVNLNASYFGIGATTSYEVSSIPYNPPFPFVGGTEMNSTIDDAWSPVINLPFDFCFFGESYTSAQVGSNGVISFNANYPANQAGSCPYSFNNQAIPATNFPIKNAIYGVYQDIDPSINNAFAHPSVNYQVLGNYPCRALVVNFSEVAQFGSACNSNAAVGAQTSQIVIYEISNIIEVYVKNRVACPSWQSGEGVIGIQNNAGTDAYTPDDRNTGPWTATDEAWRFNPNGDSNVNFQWLRDGVFFSNQQNIQVCLSEQTTMVAQANYTNCNGDEINRSSEVIIKVVNPEVSNQPTNLTTCTTEATATFDLSTNTAVILDGLNAADYTVAYFLTDAAAQTGNAVDAIADTTAFVGTANQTIYVRVTSNGAATGCFVVKTFQLIFTTPTPADQIQDVTVCDSYILPALSANNSYYTGPGATGTQLQPGDVVTTTQTIHVFAQTGTGADCVNESEFTVTIGAAIVADARASVVACGSYTLPALSPNNAYYTATQGGGTQLAAGTDITTTQEIFVYAVSGTCTDENTFTVTITPPAEIAIANDCVNNKLELTASPLNGSFDGSVVTYTWKTSQGAIVGTNSNVFNVTDYVVGTLGENYTLPLLFTVTITNGDCESTEGFTVESVFCRIPKGLSPNGDGDNDDFNLSGLGVKKLVIFNRYGREVYSFTGAYTNQWHGQSKNHDELPDGTYYYMIEKTNGTNETGWVYINK</sequence>
<feature type="signal peptide" evidence="1">
    <location>
        <begin position="1"/>
        <end position="22"/>
    </location>
</feature>
<feature type="domain" description="Fibronectin type-III" evidence="2">
    <location>
        <begin position="740"/>
        <end position="833"/>
    </location>
</feature>
<feature type="domain" description="Fibronectin type-III" evidence="2">
    <location>
        <begin position="1283"/>
        <end position="1374"/>
    </location>
</feature>
<dbReference type="Proteomes" id="UP000244677">
    <property type="component" value="Chromosome"/>
</dbReference>
<dbReference type="SMART" id="SM00060">
    <property type="entry name" value="FN3"/>
    <property type="match status" value="5"/>
</dbReference>
<feature type="domain" description="Fibronectin type-III" evidence="2">
    <location>
        <begin position="195"/>
        <end position="284"/>
    </location>
</feature>
<reference evidence="3 4" key="1">
    <citation type="submission" date="2017-04" db="EMBL/GenBank/DDBJ databases">
        <title>Complete genome sequence of Flavobacterium kingsejong AJ004.</title>
        <authorList>
            <person name="Lee P.C."/>
        </authorList>
    </citation>
    <scope>NUCLEOTIDE SEQUENCE [LARGE SCALE GENOMIC DNA]</scope>
    <source>
        <strain evidence="3 4">AJ004</strain>
    </source>
</reference>
<proteinExistence type="predicted"/>
<dbReference type="SUPFAM" id="SSF49265">
    <property type="entry name" value="Fibronectin type III"/>
    <property type="match status" value="3"/>
</dbReference>
<feature type="domain" description="Fibronectin type-III" evidence="2">
    <location>
        <begin position="466"/>
        <end position="558"/>
    </location>
</feature>
<dbReference type="InterPro" id="IPR026341">
    <property type="entry name" value="T9SS_type_B"/>
</dbReference>
<accession>A0A2S1LLL2</accession>
<dbReference type="PROSITE" id="PS50853">
    <property type="entry name" value="FN3"/>
    <property type="match status" value="5"/>
</dbReference>
<dbReference type="InterPro" id="IPR036116">
    <property type="entry name" value="FN3_sf"/>
</dbReference>
<gene>
    <name evidence="3" type="ORF">FK004_04060</name>
</gene>
<keyword evidence="1" id="KW-0732">Signal</keyword>
<feature type="chain" id="PRO_5015670006" description="Fibronectin type-III domain-containing protein" evidence="1">
    <location>
        <begin position="23"/>
        <end position="2105"/>
    </location>
</feature>
<dbReference type="NCBIfam" id="TIGR04131">
    <property type="entry name" value="Bac_Flav_CTERM"/>
    <property type="match status" value="1"/>
</dbReference>
<evidence type="ECO:0000259" key="2">
    <source>
        <dbReference type="PROSITE" id="PS50853"/>
    </source>
</evidence>
<dbReference type="EMBL" id="CP020919">
    <property type="protein sequence ID" value="AWG24466.1"/>
    <property type="molecule type" value="Genomic_DNA"/>
</dbReference>
<evidence type="ECO:0000256" key="1">
    <source>
        <dbReference type="SAM" id="SignalP"/>
    </source>
</evidence>
<dbReference type="NCBIfam" id="NF038128">
    <property type="entry name" value="choice_anch_J"/>
    <property type="match status" value="1"/>
</dbReference>
<dbReference type="Pfam" id="PF13585">
    <property type="entry name" value="CHU_C"/>
    <property type="match status" value="1"/>
</dbReference>
<protein>
    <recommendedName>
        <fullName evidence="2">Fibronectin type-III domain-containing protein</fullName>
    </recommendedName>
</protein>
<evidence type="ECO:0000313" key="4">
    <source>
        <dbReference type="Proteomes" id="UP000244677"/>
    </source>
</evidence>
<dbReference type="Pfam" id="PF00041">
    <property type="entry name" value="fn3"/>
    <property type="match status" value="3"/>
</dbReference>
<evidence type="ECO:0000313" key="3">
    <source>
        <dbReference type="EMBL" id="AWG24466.1"/>
    </source>
</evidence>
<organism evidence="3 4">
    <name type="scientific">Flavobacterium kingsejongi</name>
    <dbReference type="NCBI Taxonomy" id="1678728"/>
    <lineage>
        <taxon>Bacteria</taxon>
        <taxon>Pseudomonadati</taxon>
        <taxon>Bacteroidota</taxon>
        <taxon>Flavobacteriia</taxon>
        <taxon>Flavobacteriales</taxon>
        <taxon>Flavobacteriaceae</taxon>
        <taxon>Flavobacterium</taxon>
    </lineage>
</organism>
<dbReference type="Gene3D" id="2.60.40.10">
    <property type="entry name" value="Immunoglobulins"/>
    <property type="match status" value="4"/>
</dbReference>
<dbReference type="InterPro" id="IPR003961">
    <property type="entry name" value="FN3_dom"/>
</dbReference>
<dbReference type="RefSeq" id="WP_108736105.1">
    <property type="nucleotide sequence ID" value="NZ_CP020919.1"/>
</dbReference>
<dbReference type="CDD" id="cd00063">
    <property type="entry name" value="FN3"/>
    <property type="match status" value="4"/>
</dbReference>
<feature type="domain" description="Fibronectin type-III" evidence="2">
    <location>
        <begin position="1012"/>
        <end position="1104"/>
    </location>
</feature>